<dbReference type="SFLD" id="SFLDF00314">
    <property type="entry name" value="L-lysine_2_3-aminomutase_(yjeK"/>
    <property type="match status" value="1"/>
</dbReference>
<evidence type="ECO:0000313" key="16">
    <source>
        <dbReference type="Proteomes" id="UP001162030"/>
    </source>
</evidence>
<dbReference type="Proteomes" id="UP001162030">
    <property type="component" value="Chromosome"/>
</dbReference>
<evidence type="ECO:0000256" key="10">
    <source>
        <dbReference type="ARBA" id="ARBA00023004"/>
    </source>
</evidence>
<name>A0ABN8X0F3_9GAMM</name>
<dbReference type="Pfam" id="PF04055">
    <property type="entry name" value="Radical_SAM"/>
    <property type="match status" value="1"/>
</dbReference>
<organism evidence="15 16">
    <name type="scientific">Methylocaldum szegediense</name>
    <dbReference type="NCBI Taxonomy" id="73780"/>
    <lineage>
        <taxon>Bacteria</taxon>
        <taxon>Pseudomonadati</taxon>
        <taxon>Pseudomonadota</taxon>
        <taxon>Gammaproteobacteria</taxon>
        <taxon>Methylococcales</taxon>
        <taxon>Methylococcaceae</taxon>
        <taxon>Methylocaldum</taxon>
    </lineage>
</organism>
<proteinExistence type="inferred from homology"/>
<dbReference type="InterPro" id="IPR013785">
    <property type="entry name" value="Aldolase_TIM"/>
</dbReference>
<evidence type="ECO:0000313" key="15">
    <source>
        <dbReference type="EMBL" id="CAI8742901.1"/>
    </source>
</evidence>
<dbReference type="PANTHER" id="PTHR30538">
    <property type="entry name" value="LYSINE 2,3-AMINOMUTASE-RELATED"/>
    <property type="match status" value="1"/>
</dbReference>
<dbReference type="SFLD" id="SFLDS00029">
    <property type="entry name" value="Radical_SAM"/>
    <property type="match status" value="1"/>
</dbReference>
<evidence type="ECO:0000256" key="4">
    <source>
        <dbReference type="ARBA" id="ARBA00008703"/>
    </source>
</evidence>
<dbReference type="RefSeq" id="WP_026610603.1">
    <property type="nucleotide sequence ID" value="NZ_OX458333.1"/>
</dbReference>
<dbReference type="Gene3D" id="3.20.20.70">
    <property type="entry name" value="Aldolase class I"/>
    <property type="match status" value="1"/>
</dbReference>
<dbReference type="SUPFAM" id="SSF102114">
    <property type="entry name" value="Radical SAM enzymes"/>
    <property type="match status" value="1"/>
</dbReference>
<evidence type="ECO:0000256" key="9">
    <source>
        <dbReference type="ARBA" id="ARBA00022898"/>
    </source>
</evidence>
<evidence type="ECO:0000256" key="6">
    <source>
        <dbReference type="ARBA" id="ARBA00022485"/>
    </source>
</evidence>
<dbReference type="SFLD" id="SFLDG01070">
    <property type="entry name" value="PLP-dependent"/>
    <property type="match status" value="1"/>
</dbReference>
<evidence type="ECO:0000256" key="5">
    <source>
        <dbReference type="ARBA" id="ARBA00022363"/>
    </source>
</evidence>
<dbReference type="PANTHER" id="PTHR30538:SF1">
    <property type="entry name" value="L-LYSINE 2,3-AMINOMUTASE"/>
    <property type="match status" value="1"/>
</dbReference>
<dbReference type="InterPro" id="IPR058240">
    <property type="entry name" value="rSAM_sf"/>
</dbReference>
<evidence type="ECO:0000256" key="11">
    <source>
        <dbReference type="ARBA" id="ARBA00023014"/>
    </source>
</evidence>
<keyword evidence="8" id="KW-0479">Metal-binding</keyword>
<evidence type="ECO:0000256" key="8">
    <source>
        <dbReference type="ARBA" id="ARBA00022723"/>
    </source>
</evidence>
<reference evidence="15 16" key="1">
    <citation type="submission" date="2023-03" db="EMBL/GenBank/DDBJ databases">
        <authorList>
            <person name="Pearce D."/>
        </authorList>
    </citation>
    <scope>NUCLEOTIDE SEQUENCE [LARGE SCALE GENOMIC DNA]</scope>
    <source>
        <strain evidence="15">Msz</strain>
    </source>
</reference>
<dbReference type="PROSITE" id="PS51918">
    <property type="entry name" value="RADICAL_SAM"/>
    <property type="match status" value="1"/>
</dbReference>
<keyword evidence="11" id="KW-0411">Iron-sulfur</keyword>
<comment type="similarity">
    <text evidence="4">Belongs to the radical SAM superfamily. KamA family.</text>
</comment>
<keyword evidence="12" id="KW-0413">Isomerase</keyword>
<comment type="cofactor">
    <cofactor evidence="2">
        <name>pyridoxal 5'-phosphate</name>
        <dbReference type="ChEBI" id="CHEBI:597326"/>
    </cofactor>
</comment>
<evidence type="ECO:0000259" key="14">
    <source>
        <dbReference type="PROSITE" id="PS51918"/>
    </source>
</evidence>
<dbReference type="PIRSF" id="PIRSF004911">
    <property type="entry name" value="DUF160"/>
    <property type="match status" value="1"/>
</dbReference>
<dbReference type="CDD" id="cd01335">
    <property type="entry name" value="Radical_SAM"/>
    <property type="match status" value="1"/>
</dbReference>
<evidence type="ECO:0000256" key="12">
    <source>
        <dbReference type="ARBA" id="ARBA00023235"/>
    </source>
</evidence>
<keyword evidence="9" id="KW-0663">Pyridoxal phosphate</keyword>
<dbReference type="EMBL" id="OX458333">
    <property type="protein sequence ID" value="CAI8742901.1"/>
    <property type="molecule type" value="Genomic_DNA"/>
</dbReference>
<gene>
    <name evidence="15" type="primary">epmB</name>
    <name evidence="15" type="ORF">MSZNOR_0503</name>
</gene>
<evidence type="ECO:0000256" key="3">
    <source>
        <dbReference type="ARBA" id="ARBA00001966"/>
    </source>
</evidence>
<sequence length="326" mass="37028">MNTTWQAELAESFTRLSDLLDFLELDEIHRPEFQAVTERFSFRVTPSYARRMSKRNPRDPLLLQVLPDARELIDHPNYASDPVGDLDAVTAPGVLQKYRGRVLLITTGACAIHCRYCFRRNFPYDANMISKRQEQDALDAIRADRSIREVILSGGDPLVLSDERLARLIEQIGAIPHIRRLRIHTRLPIVLPSRVTAELIAALTETRLKSVVVIHANHANEFDRDVSEALAAFQKARICLLNQTVLLKGVNDDAEILIRLSETLFENGVIPYYLHLLDKARGTQHFDLTTDKALAIYQAMRETLPGYLLPKLVREEAGRPYKTPVG</sequence>
<keyword evidence="6" id="KW-0004">4Fe-4S</keyword>
<evidence type="ECO:0000256" key="13">
    <source>
        <dbReference type="ARBA" id="ARBA00030756"/>
    </source>
</evidence>
<protein>
    <recommendedName>
        <fullName evidence="5">L-lysine 2,3-aminomutase</fullName>
    </recommendedName>
    <alternativeName>
        <fullName evidence="13">EF-P post-translational modification enzyme B</fullName>
    </alternativeName>
</protein>
<keyword evidence="10" id="KW-0408">Iron</keyword>
<evidence type="ECO:0000256" key="2">
    <source>
        <dbReference type="ARBA" id="ARBA00001933"/>
    </source>
</evidence>
<comment type="cofactor">
    <cofactor evidence="3">
        <name>[4Fe-4S] cluster</name>
        <dbReference type="ChEBI" id="CHEBI:49883"/>
    </cofactor>
</comment>
<feature type="domain" description="Radical SAM core" evidence="14">
    <location>
        <begin position="96"/>
        <end position="320"/>
    </location>
</feature>
<dbReference type="InterPro" id="IPR003739">
    <property type="entry name" value="Lys_aminomutase/Glu_NH3_mut"/>
</dbReference>
<evidence type="ECO:0000256" key="7">
    <source>
        <dbReference type="ARBA" id="ARBA00022691"/>
    </source>
</evidence>
<keyword evidence="16" id="KW-1185">Reference proteome</keyword>
<comment type="catalytic activity">
    <reaction evidence="1">
        <text>L-lysine = D-beta-lysine</text>
        <dbReference type="Rhea" id="RHEA:44148"/>
        <dbReference type="ChEBI" id="CHEBI:32551"/>
        <dbReference type="ChEBI" id="CHEBI:84138"/>
    </reaction>
</comment>
<keyword evidence="7" id="KW-0949">S-adenosyl-L-methionine</keyword>
<accession>A0ABN8X0F3</accession>
<evidence type="ECO:0000256" key="1">
    <source>
        <dbReference type="ARBA" id="ARBA00001352"/>
    </source>
</evidence>
<dbReference type="InterPro" id="IPR007197">
    <property type="entry name" value="rSAM"/>
</dbReference>
<dbReference type="NCBIfam" id="TIGR00238">
    <property type="entry name" value="KamA family radical SAM protein"/>
    <property type="match status" value="1"/>
</dbReference>
<dbReference type="NCBIfam" id="TIGR03821">
    <property type="entry name" value="EFP_modif_epmB"/>
    <property type="match status" value="1"/>
</dbReference>
<dbReference type="InterPro" id="IPR022462">
    <property type="entry name" value="EpmB"/>
</dbReference>